<keyword evidence="1" id="KW-0472">Membrane</keyword>
<dbReference type="Proteomes" id="UP000323321">
    <property type="component" value="Unassembled WGS sequence"/>
</dbReference>
<dbReference type="EMBL" id="NTXW01000022">
    <property type="protein sequence ID" value="PEQ87976.1"/>
    <property type="molecule type" value="Genomic_DNA"/>
</dbReference>
<dbReference type="RefSeq" id="WP_001027087.1">
    <property type="nucleotide sequence ID" value="NZ_CAKJWR010000010.1"/>
</dbReference>
<evidence type="ECO:0000313" key="6">
    <source>
        <dbReference type="Proteomes" id="UP000219869"/>
    </source>
</evidence>
<reference evidence="4 7" key="1">
    <citation type="submission" date="2017-09" db="EMBL/GenBank/DDBJ databases">
        <title>Large-scale bioinformatics analysis of Bacillus genomes uncovers conserved roles of natural products in bacterial physiology.</title>
        <authorList>
            <consortium name="Agbiome Team Llc"/>
            <person name="Bleich R.M."/>
            <person name="Grubbs K.J."/>
            <person name="Santa Maria K.C."/>
            <person name="Allen S.E."/>
            <person name="Farag S."/>
            <person name="Shank E.A."/>
            <person name="Bowers A."/>
        </authorList>
    </citation>
    <scope>NUCLEOTIDE SEQUENCE [LARGE SCALE GENOMIC DNA]</scope>
    <source>
        <strain evidence="4 7">AFS070861</strain>
    </source>
</reference>
<evidence type="ECO:0000313" key="7">
    <source>
        <dbReference type="Proteomes" id="UP000224386"/>
    </source>
</evidence>
<reference evidence="2 8" key="3">
    <citation type="submission" date="2018-08" db="EMBL/GenBank/DDBJ databases">
        <title>Bacillus phenotypic plasticity.</title>
        <authorList>
            <person name="Hurtado E."/>
        </authorList>
    </citation>
    <scope>NUCLEOTIDE SEQUENCE [LARGE SCALE GENOMIC DNA]</scope>
    <source>
        <strain evidence="2 8">111b</strain>
    </source>
</reference>
<evidence type="ECO:0000313" key="9">
    <source>
        <dbReference type="Proteomes" id="UP000663613"/>
    </source>
</evidence>
<dbReference type="Proteomes" id="UP000224386">
    <property type="component" value="Unassembled WGS sequence"/>
</dbReference>
<evidence type="ECO:0000313" key="8">
    <source>
        <dbReference type="Proteomes" id="UP000323321"/>
    </source>
</evidence>
<accession>A0A150DBY1</accession>
<keyword evidence="1" id="KW-1133">Transmembrane helix</keyword>
<reference evidence="3 6" key="2">
    <citation type="submission" date="2017-09" db="EMBL/GenBank/DDBJ databases">
        <title>Large-scale bioinformatics analysis of Bacillus genomes uncovers conserved roles of natural products in bacterial physiology.</title>
        <authorList>
            <consortium name="Agbiome Team Llc"/>
            <person name="Bleich R.M."/>
            <person name="Kirk G.J."/>
            <person name="Santa Maria K.C."/>
            <person name="Allen S.E."/>
            <person name="Farag S."/>
            <person name="Shank E.A."/>
            <person name="Bowers A."/>
        </authorList>
    </citation>
    <scope>NUCLEOTIDE SEQUENCE [LARGE SCALE GENOMIC DNA]</scope>
    <source>
        <strain evidence="3 6">AFS006334</strain>
    </source>
</reference>
<proteinExistence type="predicted"/>
<feature type="transmembrane region" description="Helical" evidence="1">
    <location>
        <begin position="34"/>
        <end position="52"/>
    </location>
</feature>
<gene>
    <name evidence="3" type="ORF">CN475_11685</name>
    <name evidence="4" type="ORF">COK05_16325</name>
    <name evidence="2" type="ORF">DX932_21255</name>
    <name evidence="5" type="ORF">JTF64_15070</name>
</gene>
<dbReference type="Proteomes" id="UP000219869">
    <property type="component" value="Unassembled WGS sequence"/>
</dbReference>
<dbReference type="Proteomes" id="UP000663613">
    <property type="component" value="Chromosome"/>
</dbReference>
<feature type="transmembrane region" description="Helical" evidence="1">
    <location>
        <begin position="7"/>
        <end position="28"/>
    </location>
</feature>
<dbReference type="EMBL" id="NVAP01000035">
    <property type="protein sequence ID" value="PFQ44897.1"/>
    <property type="molecule type" value="Genomic_DNA"/>
</dbReference>
<reference evidence="5 9" key="4">
    <citation type="submission" date="2021-02" db="EMBL/GenBank/DDBJ databases">
        <title>Bacillus cereus VKM B-370.</title>
        <authorList>
            <person name="Kazantseva O.A."/>
            <person name="Piligrimova E.G."/>
            <person name="Buzikov R.M."/>
            <person name="Shadrin A.M."/>
        </authorList>
    </citation>
    <scope>NUCLEOTIDE SEQUENCE [LARGE SCALE GENOMIC DNA]</scope>
    <source>
        <strain evidence="5 9">VKM B-370</strain>
    </source>
</reference>
<evidence type="ECO:0000313" key="3">
    <source>
        <dbReference type="EMBL" id="PEQ87976.1"/>
    </source>
</evidence>
<sequence length="59" mass="6741">MNISKKYIHIALIWFLASLFCLQVSYAVHTTTSITIGWILTAIFFIISFIATKKHSVTH</sequence>
<evidence type="ECO:0000313" key="2">
    <source>
        <dbReference type="EMBL" id="KAA6458964.1"/>
    </source>
</evidence>
<organism evidence="4 7">
    <name type="scientific">Bacillus cereus</name>
    <dbReference type="NCBI Taxonomy" id="1396"/>
    <lineage>
        <taxon>Bacteria</taxon>
        <taxon>Bacillati</taxon>
        <taxon>Bacillota</taxon>
        <taxon>Bacilli</taxon>
        <taxon>Bacillales</taxon>
        <taxon>Bacillaceae</taxon>
        <taxon>Bacillus</taxon>
        <taxon>Bacillus cereus group</taxon>
    </lineage>
</organism>
<evidence type="ECO:0000313" key="5">
    <source>
        <dbReference type="EMBL" id="QRY13419.1"/>
    </source>
</evidence>
<protein>
    <submittedName>
        <fullName evidence="4">Uncharacterized protein</fullName>
    </submittedName>
</protein>
<dbReference type="AlphaFoldDB" id="A0A150DBY1"/>
<evidence type="ECO:0000313" key="4">
    <source>
        <dbReference type="EMBL" id="PFQ44897.1"/>
    </source>
</evidence>
<evidence type="ECO:0000256" key="1">
    <source>
        <dbReference type="SAM" id="Phobius"/>
    </source>
</evidence>
<name>A0A150DBY1_BACCE</name>
<dbReference type="EMBL" id="CP070339">
    <property type="protein sequence ID" value="QRY13419.1"/>
    <property type="molecule type" value="Genomic_DNA"/>
</dbReference>
<keyword evidence="1" id="KW-0812">Transmembrane</keyword>
<dbReference type="EMBL" id="QSMZ01000021">
    <property type="protein sequence ID" value="KAA6458964.1"/>
    <property type="molecule type" value="Genomic_DNA"/>
</dbReference>